<keyword evidence="5" id="KW-1185">Reference proteome</keyword>
<feature type="chain" id="PRO_5016441018" evidence="3">
    <location>
        <begin position="29"/>
        <end position="810"/>
    </location>
</feature>
<dbReference type="Proteomes" id="UP000249518">
    <property type="component" value="Unassembled WGS sequence"/>
</dbReference>
<gene>
    <name evidence="4" type="ORF">B0I10_11273</name>
</gene>
<evidence type="ECO:0000313" key="5">
    <source>
        <dbReference type="Proteomes" id="UP000249518"/>
    </source>
</evidence>
<dbReference type="AlphaFoldDB" id="A0A328WUK9"/>
<name>A0A328WUK9_9FLAO</name>
<reference evidence="4 5" key="1">
    <citation type="submission" date="2018-06" db="EMBL/GenBank/DDBJ databases">
        <title>Genomic Encyclopedia of Type Strains, Phase III (KMG-III): the genomes of soil and plant-associated and newly described type strains.</title>
        <authorList>
            <person name="Whitman W."/>
        </authorList>
    </citation>
    <scope>NUCLEOTIDE SEQUENCE [LARGE SCALE GENOMIC DNA]</scope>
    <source>
        <strain evidence="4 5">CGMCC 1.12504</strain>
    </source>
</reference>
<evidence type="ECO:0000256" key="2">
    <source>
        <dbReference type="ARBA" id="ARBA00022729"/>
    </source>
</evidence>
<proteinExistence type="inferred from homology"/>
<keyword evidence="2 3" id="KW-0732">Signal</keyword>
<comment type="similarity">
    <text evidence="1">Belongs to the ice-binding protein family.</text>
</comment>
<sequence>MRKITLCYKGTFCISFFLYFCFIFNASAQCSVNFGASSQFALFTVSGAVGNTGISSVTGDIGTHAGAITGFETPTQIYGTIHNPGDLTYQASADLLTAFNELLNTSSTNGSHTPAFGNGETLFAGVYSIGGAGSVAGTLTLDGEGNPDARFIFKFGGAFTAGAGSTIILTNQAKASNIYWIAEGAVSMAASTTISGTFIANGGAISMGAGSQLNGRLYSTTGAVSIYSTTIDTDGFGIAVGGITSANQTICLGILPTDLELTGNSGNVQKWQKSLDSNFTFPVDINCTTTTLPGLTIGSINETNYYRAVVQSLECEENYAFSSYTTITIQSTTWANNQWSNGVPDENSSVIISDDFTSTGNISYCSLWVLANADIIISSGDTLTLNGILIVENEGSLTLENEANLIQLSDVENIGSIFVKKRTSPLMRLDYVMWSSPVSDQLLQNFSPFTLPNRFYNYNPTTNIYTTVLDLETITFESAKGYLIRMPDDHSQTPLLYEGIFEGKPNNGNITIPVTENTYNAIGNPYPSSIDANQFILENNLQEPIYFWRKTNNSNHDSYATYTTAGGAGGVANNDGGAPLFITPNENIASGQGFIVKANSSNLIFTNAMRTATNETIFLRANSEINRIWLNLNNANEYICQTMIAYMPNATSGIDISIDGKYIHERETALTSLIGEKEFSIQGRGLPFDSNDVVFLGFKTQFAGNHTISLNQYDGLFNSNQTVFLKDNYNTTLHDLKLGDYTFSSEIGTFNSRFEIVYQDVLGINQSEYNDSIIVYNTKNDLFINSKNSFITKVDVYDVYGRLILSKKMV</sequence>
<evidence type="ECO:0000256" key="3">
    <source>
        <dbReference type="SAM" id="SignalP"/>
    </source>
</evidence>
<dbReference type="InterPro" id="IPR021884">
    <property type="entry name" value="Ice-bd_prot"/>
</dbReference>
<evidence type="ECO:0000256" key="1">
    <source>
        <dbReference type="ARBA" id="ARBA00005445"/>
    </source>
</evidence>
<comment type="caution">
    <text evidence="4">The sequence shown here is derived from an EMBL/GenBank/DDBJ whole genome shotgun (WGS) entry which is preliminary data.</text>
</comment>
<dbReference type="Pfam" id="PF11999">
    <property type="entry name" value="Ice_binding"/>
    <property type="match status" value="1"/>
</dbReference>
<evidence type="ECO:0000313" key="4">
    <source>
        <dbReference type="EMBL" id="RAR47058.1"/>
    </source>
</evidence>
<dbReference type="RefSeq" id="WP_112086759.1">
    <property type="nucleotide sequence ID" value="NZ_QLSV01000012.1"/>
</dbReference>
<organism evidence="4 5">
    <name type="scientific">Flavobacterium lacus</name>
    <dbReference type="NCBI Taxonomy" id="1353778"/>
    <lineage>
        <taxon>Bacteria</taxon>
        <taxon>Pseudomonadati</taxon>
        <taxon>Bacteroidota</taxon>
        <taxon>Flavobacteriia</taxon>
        <taxon>Flavobacteriales</taxon>
        <taxon>Flavobacteriaceae</taxon>
        <taxon>Flavobacterium</taxon>
    </lineage>
</organism>
<dbReference type="EMBL" id="QLSV01000012">
    <property type="protein sequence ID" value="RAR47058.1"/>
    <property type="molecule type" value="Genomic_DNA"/>
</dbReference>
<protein>
    <submittedName>
        <fullName evidence="4">Uncharacterized protein DUF3494</fullName>
    </submittedName>
</protein>
<dbReference type="OrthoDB" id="1652165at2"/>
<feature type="signal peptide" evidence="3">
    <location>
        <begin position="1"/>
        <end position="28"/>
    </location>
</feature>
<accession>A0A328WUK9</accession>